<reference evidence="1 2" key="1">
    <citation type="submission" date="2019-06" db="EMBL/GenBank/DDBJ databases">
        <title>Whole genome shotgun sequence of Brevibacillus reuszeri NBRC 15719.</title>
        <authorList>
            <person name="Hosoyama A."/>
            <person name="Uohara A."/>
            <person name="Ohji S."/>
            <person name="Ichikawa N."/>
        </authorList>
    </citation>
    <scope>NUCLEOTIDE SEQUENCE [LARGE SCALE GENOMIC DNA]</scope>
    <source>
        <strain evidence="1 2">NBRC 15719</strain>
    </source>
</reference>
<accession>A0ABQ0TXG1</accession>
<gene>
    <name evidence="1" type="ORF">BRE01_61420</name>
</gene>
<dbReference type="Gene3D" id="2.60.120.40">
    <property type="match status" value="1"/>
</dbReference>
<proteinExistence type="predicted"/>
<name>A0ABQ0TXG1_9BACL</name>
<keyword evidence="2" id="KW-1185">Reference proteome</keyword>
<evidence type="ECO:0008006" key="3">
    <source>
        <dbReference type="Google" id="ProtNLM"/>
    </source>
</evidence>
<evidence type="ECO:0000313" key="2">
    <source>
        <dbReference type="Proteomes" id="UP000319578"/>
    </source>
</evidence>
<protein>
    <recommendedName>
        <fullName evidence="3">Copper amine oxidase-like N-terminal domain-containing protein</fullName>
    </recommendedName>
</protein>
<evidence type="ECO:0000313" key="1">
    <source>
        <dbReference type="EMBL" id="GED72440.1"/>
    </source>
</evidence>
<sequence length="64" mass="6627">MSITINGVPEASKSIVTPVGEVTGTAILNLNAGDVITLRNTFFAPLTLALAPTKGAKMDITKKN</sequence>
<dbReference type="InterPro" id="IPR008983">
    <property type="entry name" value="Tumour_necrosis_fac-like_dom"/>
</dbReference>
<dbReference type="EMBL" id="BJON01000029">
    <property type="protein sequence ID" value="GED72440.1"/>
    <property type="molecule type" value="Genomic_DNA"/>
</dbReference>
<dbReference type="Proteomes" id="UP000319578">
    <property type="component" value="Unassembled WGS sequence"/>
</dbReference>
<comment type="caution">
    <text evidence="1">The sequence shown here is derived from an EMBL/GenBank/DDBJ whole genome shotgun (WGS) entry which is preliminary data.</text>
</comment>
<organism evidence="1 2">
    <name type="scientific">Brevibacillus reuszeri</name>
    <dbReference type="NCBI Taxonomy" id="54915"/>
    <lineage>
        <taxon>Bacteria</taxon>
        <taxon>Bacillati</taxon>
        <taxon>Bacillota</taxon>
        <taxon>Bacilli</taxon>
        <taxon>Bacillales</taxon>
        <taxon>Paenibacillaceae</taxon>
        <taxon>Brevibacillus</taxon>
    </lineage>
</organism>